<evidence type="ECO:0000256" key="1">
    <source>
        <dbReference type="SAM" id="MobiDB-lite"/>
    </source>
</evidence>
<sequence>MASAAKKQKNEELVSVCGYIHSVSVVKTAAVRKNKYFNAVLQVSRETFHDVAVFSAEKRNLFLRAQNCRSSVKLSNVEVQPSVDVLCGRATGVTVIPNLTFPYRQPPSKCKRTVGDIRKMASTAMVEIQGRQDASGTIRVQLWESQVGVVCFGKTYKEFQGELFLTTTRETTVEAVSSLPGLGAMPRCDVKEDPVVSVTGEVIRAEVTVSRTCGNCKTAQVDFQPKKTGMYKPSAVANVTVLGDIGEMNVSANNSVLHMYLVNCGLSHLLQDAQDVEEHFLDCGVLKLHIQNDNVVAIANISEESPSTSEESTSEVSTPAADKSPAMSATTECEAELVCAAAEAEEMSATSESEFVCETGEAELVCAASEKEEMSAAGACQ</sequence>
<keyword evidence="3" id="KW-1185">Reference proteome</keyword>
<feature type="compositionally biased region" description="Low complexity" evidence="1">
    <location>
        <begin position="303"/>
        <end position="319"/>
    </location>
</feature>
<gene>
    <name evidence="2" type="ORF">M9458_052229</name>
</gene>
<reference evidence="2 3" key="1">
    <citation type="submission" date="2024-05" db="EMBL/GenBank/DDBJ databases">
        <title>Genome sequencing and assembly of Indian major carp, Cirrhinus mrigala (Hamilton, 1822).</title>
        <authorList>
            <person name="Mohindra V."/>
            <person name="Chowdhury L.M."/>
            <person name="Lal K."/>
            <person name="Jena J.K."/>
        </authorList>
    </citation>
    <scope>NUCLEOTIDE SEQUENCE [LARGE SCALE GENOMIC DNA]</scope>
    <source>
        <strain evidence="2">CM1030</strain>
        <tissue evidence="2">Blood</tissue>
    </source>
</reference>
<dbReference type="EMBL" id="JAMKFB020000189">
    <property type="protein sequence ID" value="KAL0152506.1"/>
    <property type="molecule type" value="Genomic_DNA"/>
</dbReference>
<dbReference type="AlphaFoldDB" id="A0ABD0MVE6"/>
<name>A0ABD0MVE6_CIRMR</name>
<evidence type="ECO:0000313" key="3">
    <source>
        <dbReference type="Proteomes" id="UP001529510"/>
    </source>
</evidence>
<protein>
    <submittedName>
        <fullName evidence="2">Uncharacterized protein</fullName>
    </submittedName>
</protein>
<feature type="region of interest" description="Disordered" evidence="1">
    <location>
        <begin position="303"/>
        <end position="327"/>
    </location>
</feature>
<organism evidence="2 3">
    <name type="scientific">Cirrhinus mrigala</name>
    <name type="common">Mrigala</name>
    <dbReference type="NCBI Taxonomy" id="683832"/>
    <lineage>
        <taxon>Eukaryota</taxon>
        <taxon>Metazoa</taxon>
        <taxon>Chordata</taxon>
        <taxon>Craniata</taxon>
        <taxon>Vertebrata</taxon>
        <taxon>Euteleostomi</taxon>
        <taxon>Actinopterygii</taxon>
        <taxon>Neopterygii</taxon>
        <taxon>Teleostei</taxon>
        <taxon>Ostariophysi</taxon>
        <taxon>Cypriniformes</taxon>
        <taxon>Cyprinidae</taxon>
        <taxon>Labeoninae</taxon>
        <taxon>Labeonini</taxon>
        <taxon>Cirrhinus</taxon>
    </lineage>
</organism>
<accession>A0ABD0MVE6</accession>
<dbReference type="Proteomes" id="UP001529510">
    <property type="component" value="Unassembled WGS sequence"/>
</dbReference>
<evidence type="ECO:0000313" key="2">
    <source>
        <dbReference type="EMBL" id="KAL0152506.1"/>
    </source>
</evidence>
<comment type="caution">
    <text evidence="2">The sequence shown here is derived from an EMBL/GenBank/DDBJ whole genome shotgun (WGS) entry which is preliminary data.</text>
</comment>
<proteinExistence type="predicted"/>